<dbReference type="PRINTS" id="PR00793">
    <property type="entry name" value="PROAMNOPTASE"/>
</dbReference>
<dbReference type="PANTHER" id="PTHR43722">
    <property type="entry name" value="PROLINE IMINOPEPTIDASE"/>
    <property type="match status" value="1"/>
</dbReference>
<dbReference type="InterPro" id="IPR005944">
    <property type="entry name" value="Pro_iminopeptidase"/>
</dbReference>
<dbReference type="InterPro" id="IPR029058">
    <property type="entry name" value="AB_hydrolase_fold"/>
</dbReference>
<feature type="active site" evidence="12">
    <location>
        <position position="287"/>
    </location>
</feature>
<reference evidence="15 16" key="1">
    <citation type="submission" date="2017-09" db="EMBL/GenBank/DDBJ databases">
        <authorList>
            <person name="Ehlers B."/>
            <person name="Leendertz F.H."/>
        </authorList>
    </citation>
    <scope>NUCLEOTIDE SEQUENCE [LARGE SCALE GENOMIC DNA]</scope>
    <source>
        <strain evidence="15 16">USBA 140</strain>
    </source>
</reference>
<evidence type="ECO:0000256" key="5">
    <source>
        <dbReference type="ARBA" id="ARBA00021843"/>
    </source>
</evidence>
<evidence type="ECO:0000313" key="15">
    <source>
        <dbReference type="EMBL" id="SOD99874.1"/>
    </source>
</evidence>
<organism evidence="15 16">
    <name type="scientific">Caenispirillum bisanense</name>
    <dbReference type="NCBI Taxonomy" id="414052"/>
    <lineage>
        <taxon>Bacteria</taxon>
        <taxon>Pseudomonadati</taxon>
        <taxon>Pseudomonadota</taxon>
        <taxon>Alphaproteobacteria</taxon>
        <taxon>Rhodospirillales</taxon>
        <taxon>Novispirillaceae</taxon>
        <taxon>Caenispirillum</taxon>
    </lineage>
</organism>
<dbReference type="SUPFAM" id="SSF53474">
    <property type="entry name" value="alpha/beta-Hydrolases"/>
    <property type="match status" value="1"/>
</dbReference>
<keyword evidence="7 11" id="KW-0963">Cytoplasm</keyword>
<keyword evidence="9 11" id="KW-0378">Hydrolase</keyword>
<comment type="catalytic activity">
    <reaction evidence="1 11 13">
        <text>Release of N-terminal proline from a peptide.</text>
        <dbReference type="EC" id="3.4.11.5"/>
    </reaction>
</comment>
<feature type="active site" description="Proton donor" evidence="12">
    <location>
        <position position="315"/>
    </location>
</feature>
<dbReference type="PIRSF" id="PIRSF006431">
    <property type="entry name" value="Pept_S33"/>
    <property type="match status" value="1"/>
</dbReference>
<dbReference type="InterPro" id="IPR000073">
    <property type="entry name" value="AB_hydrolase_1"/>
</dbReference>
<dbReference type="PRINTS" id="PR00111">
    <property type="entry name" value="ABHYDROLASE"/>
</dbReference>
<evidence type="ECO:0000256" key="9">
    <source>
        <dbReference type="ARBA" id="ARBA00022801"/>
    </source>
</evidence>
<evidence type="ECO:0000256" key="8">
    <source>
        <dbReference type="ARBA" id="ARBA00022670"/>
    </source>
</evidence>
<dbReference type="Gene3D" id="3.40.50.1820">
    <property type="entry name" value="alpha/beta hydrolase"/>
    <property type="match status" value="1"/>
</dbReference>
<dbReference type="EMBL" id="OCNJ01000010">
    <property type="protein sequence ID" value="SOD99874.1"/>
    <property type="molecule type" value="Genomic_DNA"/>
</dbReference>
<comment type="subcellular location">
    <subcellularLocation>
        <location evidence="2 11">Cytoplasm</location>
    </subcellularLocation>
</comment>
<evidence type="ECO:0000256" key="3">
    <source>
        <dbReference type="ARBA" id="ARBA00010088"/>
    </source>
</evidence>
<dbReference type="RefSeq" id="WP_097280897.1">
    <property type="nucleotide sequence ID" value="NZ_OCNJ01000010.1"/>
</dbReference>
<dbReference type="AlphaFoldDB" id="A0A286GXS8"/>
<feature type="domain" description="AB hydrolase-1" evidence="14">
    <location>
        <begin position="50"/>
        <end position="319"/>
    </location>
</feature>
<evidence type="ECO:0000256" key="7">
    <source>
        <dbReference type="ARBA" id="ARBA00022490"/>
    </source>
</evidence>
<dbReference type="PANTHER" id="PTHR43722:SF1">
    <property type="entry name" value="PROLINE IMINOPEPTIDASE"/>
    <property type="match status" value="1"/>
</dbReference>
<dbReference type="GO" id="GO:0004177">
    <property type="term" value="F:aminopeptidase activity"/>
    <property type="evidence" value="ECO:0007669"/>
    <property type="project" value="UniProtKB-UniRule"/>
</dbReference>
<evidence type="ECO:0000259" key="14">
    <source>
        <dbReference type="Pfam" id="PF00561"/>
    </source>
</evidence>
<feature type="active site" description="Nucleophile" evidence="12">
    <location>
        <position position="124"/>
    </location>
</feature>
<evidence type="ECO:0000256" key="1">
    <source>
        <dbReference type="ARBA" id="ARBA00001585"/>
    </source>
</evidence>
<keyword evidence="6 11" id="KW-0031">Aminopeptidase</keyword>
<proteinExistence type="inferred from homology"/>
<dbReference type="GO" id="GO:0006508">
    <property type="term" value="P:proteolysis"/>
    <property type="evidence" value="ECO:0007669"/>
    <property type="project" value="UniProtKB-KW"/>
</dbReference>
<evidence type="ECO:0000256" key="12">
    <source>
        <dbReference type="PIRSR" id="PIRSR006431-1"/>
    </source>
</evidence>
<dbReference type="Pfam" id="PF00561">
    <property type="entry name" value="Abhydrolase_1"/>
    <property type="match status" value="1"/>
</dbReference>
<accession>A0A286GXS8</accession>
<keyword evidence="16" id="KW-1185">Reference proteome</keyword>
<evidence type="ECO:0000256" key="13">
    <source>
        <dbReference type="RuleBase" id="RU003421"/>
    </source>
</evidence>
<protein>
    <recommendedName>
        <fullName evidence="5 11">Proline iminopeptidase</fullName>
        <shortName evidence="11">PIP</shortName>
        <ecNumber evidence="4 11">3.4.11.5</ecNumber>
    </recommendedName>
    <alternativeName>
        <fullName evidence="10 11">Prolyl aminopeptidase</fullName>
    </alternativeName>
</protein>
<evidence type="ECO:0000256" key="2">
    <source>
        <dbReference type="ARBA" id="ARBA00004496"/>
    </source>
</evidence>
<dbReference type="Proteomes" id="UP000219621">
    <property type="component" value="Unassembled WGS sequence"/>
</dbReference>
<dbReference type="InterPro" id="IPR002410">
    <property type="entry name" value="Peptidase_S33"/>
</dbReference>
<sequence length="339" mass="36811">MSKDTAIVRSAAAAEDSLFPPVEARASGHLAVDAVHRLYWEESGNPDGVPVVFLHGGPGGGVGPQFRRFFDPTFYRIVLFDQRGSGRSTPFADLRNNTTGHLVEDIEALRTHLGVDRWLVFGGSWGSTLALAYAEAHPERCLGLILRGIFLCSDPEIDWFLHGMGRFFPEAARAFAGFLPEEERCDLLGAYYRRLADPDPAVHGPAARVWSAYEESCSRLIPTRSLAAADPGAAPAASSGRPEPALALARLEAHYMINRGFLDPGQLMAGLPRLRDLPVTIVQGRYDMVCPIATADAVARALPDCRYVVVPDAGHSALEPGIRRALVEATQDFRRISGP</sequence>
<dbReference type="GO" id="GO:0005737">
    <property type="term" value="C:cytoplasm"/>
    <property type="evidence" value="ECO:0007669"/>
    <property type="project" value="UniProtKB-SubCell"/>
</dbReference>
<evidence type="ECO:0000256" key="4">
    <source>
        <dbReference type="ARBA" id="ARBA00012568"/>
    </source>
</evidence>
<dbReference type="NCBIfam" id="TIGR01249">
    <property type="entry name" value="pro_imino_pep_1"/>
    <property type="match status" value="1"/>
</dbReference>
<evidence type="ECO:0000313" key="16">
    <source>
        <dbReference type="Proteomes" id="UP000219621"/>
    </source>
</evidence>
<keyword evidence="8 11" id="KW-0645">Protease</keyword>
<evidence type="ECO:0000256" key="11">
    <source>
        <dbReference type="PIRNR" id="PIRNR006431"/>
    </source>
</evidence>
<dbReference type="EC" id="3.4.11.5" evidence="4 11"/>
<gene>
    <name evidence="15" type="ORF">SAMN05421508_11058</name>
</gene>
<comment type="similarity">
    <text evidence="3 11 13">Belongs to the peptidase S33 family.</text>
</comment>
<evidence type="ECO:0000256" key="10">
    <source>
        <dbReference type="ARBA" id="ARBA00029605"/>
    </source>
</evidence>
<evidence type="ECO:0000256" key="6">
    <source>
        <dbReference type="ARBA" id="ARBA00022438"/>
    </source>
</evidence>
<dbReference type="OrthoDB" id="9796770at2"/>
<name>A0A286GXS8_9PROT</name>